<dbReference type="Proteomes" id="UP000832041">
    <property type="component" value="Chromosome"/>
</dbReference>
<dbReference type="Pfam" id="PF00171">
    <property type="entry name" value="Aldedh"/>
    <property type="match status" value="1"/>
</dbReference>
<name>A0ABY4KYG2_THEAE</name>
<evidence type="ECO:0000259" key="5">
    <source>
        <dbReference type="Pfam" id="PF00171"/>
    </source>
</evidence>
<accession>A0ABY4KYG2</accession>
<dbReference type="Gene3D" id="3.40.309.10">
    <property type="entry name" value="Aldehyde Dehydrogenase, Chain A, domain 2"/>
    <property type="match status" value="1"/>
</dbReference>
<dbReference type="InterPro" id="IPR015590">
    <property type="entry name" value="Aldehyde_DH_dom"/>
</dbReference>
<dbReference type="PANTHER" id="PTHR42804:SF1">
    <property type="entry name" value="ALDEHYDE DEHYDROGENASE-RELATED"/>
    <property type="match status" value="1"/>
</dbReference>
<reference evidence="6 7" key="1">
    <citation type="submission" date="2020-04" db="EMBL/GenBank/DDBJ databases">
        <title>Thermobifida alba genome sequencing and assembly.</title>
        <authorList>
            <person name="Luzics S."/>
            <person name="Horvath B."/>
            <person name="Nagy I."/>
            <person name="Toth A."/>
            <person name="Nagy I."/>
            <person name="Kukolya J."/>
        </authorList>
    </citation>
    <scope>NUCLEOTIDE SEQUENCE [LARGE SCALE GENOMIC DNA]</scope>
    <source>
        <strain evidence="6 7">DSM 43795</strain>
    </source>
</reference>
<proteinExistence type="inferred from homology"/>
<feature type="domain" description="Aldehyde dehydrogenase" evidence="5">
    <location>
        <begin position="29"/>
        <end position="488"/>
    </location>
</feature>
<evidence type="ECO:0000256" key="1">
    <source>
        <dbReference type="ARBA" id="ARBA00009986"/>
    </source>
</evidence>
<organism evidence="6 7">
    <name type="scientific">Thermobifida alba</name>
    <name type="common">Thermomonospora alba</name>
    <dbReference type="NCBI Taxonomy" id="53522"/>
    <lineage>
        <taxon>Bacteria</taxon>
        <taxon>Bacillati</taxon>
        <taxon>Actinomycetota</taxon>
        <taxon>Actinomycetes</taxon>
        <taxon>Streptosporangiales</taxon>
        <taxon>Nocardiopsidaceae</taxon>
        <taxon>Thermobifida</taxon>
    </lineage>
</organism>
<evidence type="ECO:0000313" key="6">
    <source>
        <dbReference type="EMBL" id="UPT20139.1"/>
    </source>
</evidence>
<feature type="active site" evidence="3">
    <location>
        <position position="264"/>
    </location>
</feature>
<sequence>MSLSAERIAALRDYVPRERNLTIGGRAVEPAGERWDVYNPATEEVLATVGGATTEQVDEAIRAARAAFGTWSAMSGEERCAAMNSLADLLEERWEELLASIVNEVGTPVSLAEFLQVKMGIGHLRWFAEAAKKDRTVHLGPYDVPVPTKSDVDHYPVGVVAAITGYNYPLNLAGFKYGAALAAGCTVVLLPSPRTPLTTLLLGELVRESNLPDGVINVVTGGADIGQYLSSHPGVDKVSFTGSDAVGAKIMAQAATNLNDVVLELGGKSANIVLPGCDVESFSVDMHLRWSRNAGQGCAALARLLVHEDLYDRFLESGAEAFNQMKVGDPWDPATNIGPLIRPDHRDRVNGFITEALEQGGKALLQVDTPLPEKGWYVNPVLLGNLPHSARAVQEEIFGPVAVVLPFKDTDEAIRLANDTAYGLAANVWAPDLAEGRRVAEQLRAGTVWINGGGAMRPDAPFGGSGRSGVGRELGEWGIREFLEPRHIQWAV</sequence>
<dbReference type="InterPro" id="IPR016163">
    <property type="entry name" value="Ald_DH_C"/>
</dbReference>
<keyword evidence="2 4" id="KW-0560">Oxidoreductase</keyword>
<dbReference type="InterPro" id="IPR016162">
    <property type="entry name" value="Ald_DH_N"/>
</dbReference>
<protein>
    <submittedName>
        <fullName evidence="6">Aldehyde dehydrogenase family protein</fullName>
    </submittedName>
</protein>
<dbReference type="SUPFAM" id="SSF53720">
    <property type="entry name" value="ALDH-like"/>
    <property type="match status" value="1"/>
</dbReference>
<dbReference type="PANTHER" id="PTHR42804">
    <property type="entry name" value="ALDEHYDE DEHYDROGENASE"/>
    <property type="match status" value="1"/>
</dbReference>
<dbReference type="InterPro" id="IPR016161">
    <property type="entry name" value="Ald_DH/histidinol_DH"/>
</dbReference>
<dbReference type="EMBL" id="CP051627">
    <property type="protein sequence ID" value="UPT20139.1"/>
    <property type="molecule type" value="Genomic_DNA"/>
</dbReference>
<dbReference type="PROSITE" id="PS00687">
    <property type="entry name" value="ALDEHYDE_DEHYDR_GLU"/>
    <property type="match status" value="1"/>
</dbReference>
<dbReference type="RefSeq" id="WP_248592390.1">
    <property type="nucleotide sequence ID" value="NZ_BAABEB010000012.1"/>
</dbReference>
<dbReference type="InterPro" id="IPR029510">
    <property type="entry name" value="Ald_DH_CS_GLU"/>
</dbReference>
<gene>
    <name evidence="6" type="ORF">FOF52_03460</name>
</gene>
<dbReference type="CDD" id="cd07089">
    <property type="entry name" value="ALDH_CddD-AldA-like"/>
    <property type="match status" value="1"/>
</dbReference>
<evidence type="ECO:0000256" key="4">
    <source>
        <dbReference type="RuleBase" id="RU003345"/>
    </source>
</evidence>
<evidence type="ECO:0000313" key="7">
    <source>
        <dbReference type="Proteomes" id="UP000832041"/>
    </source>
</evidence>
<evidence type="ECO:0000256" key="3">
    <source>
        <dbReference type="PROSITE-ProRule" id="PRU10007"/>
    </source>
</evidence>
<evidence type="ECO:0000256" key="2">
    <source>
        <dbReference type="ARBA" id="ARBA00023002"/>
    </source>
</evidence>
<comment type="similarity">
    <text evidence="1 4">Belongs to the aldehyde dehydrogenase family.</text>
</comment>
<dbReference type="Gene3D" id="3.40.605.10">
    <property type="entry name" value="Aldehyde Dehydrogenase, Chain A, domain 1"/>
    <property type="match status" value="1"/>
</dbReference>
<keyword evidence="7" id="KW-1185">Reference proteome</keyword>